<feature type="non-terminal residue" evidence="1">
    <location>
        <position position="62"/>
    </location>
</feature>
<dbReference type="Proteomes" id="UP000789759">
    <property type="component" value="Unassembled WGS sequence"/>
</dbReference>
<comment type="caution">
    <text evidence="1">The sequence shown here is derived from an EMBL/GenBank/DDBJ whole genome shotgun (WGS) entry which is preliminary data.</text>
</comment>
<dbReference type="AlphaFoldDB" id="A0A9N9KGC8"/>
<sequence length="62" mass="7244">DHRKDNRNFPYRSLSEVVLHQPLIIDTVMHEKTLSKISSEDSALFNVDKFRTHGKGNKQDHI</sequence>
<evidence type="ECO:0000313" key="1">
    <source>
        <dbReference type="EMBL" id="CAG8827137.1"/>
    </source>
</evidence>
<protein>
    <submittedName>
        <fullName evidence="1">21093_t:CDS:1</fullName>
    </submittedName>
</protein>
<evidence type="ECO:0000313" key="2">
    <source>
        <dbReference type="Proteomes" id="UP000789759"/>
    </source>
</evidence>
<name>A0A9N9KGC8_9GLOM</name>
<feature type="non-terminal residue" evidence="1">
    <location>
        <position position="1"/>
    </location>
</feature>
<proteinExistence type="predicted"/>
<organism evidence="1 2">
    <name type="scientific">Cetraspora pellucida</name>
    <dbReference type="NCBI Taxonomy" id="1433469"/>
    <lineage>
        <taxon>Eukaryota</taxon>
        <taxon>Fungi</taxon>
        <taxon>Fungi incertae sedis</taxon>
        <taxon>Mucoromycota</taxon>
        <taxon>Glomeromycotina</taxon>
        <taxon>Glomeromycetes</taxon>
        <taxon>Diversisporales</taxon>
        <taxon>Gigasporaceae</taxon>
        <taxon>Cetraspora</taxon>
    </lineage>
</organism>
<keyword evidence="2" id="KW-1185">Reference proteome</keyword>
<reference evidence="1" key="1">
    <citation type="submission" date="2021-06" db="EMBL/GenBank/DDBJ databases">
        <authorList>
            <person name="Kallberg Y."/>
            <person name="Tangrot J."/>
            <person name="Rosling A."/>
        </authorList>
    </citation>
    <scope>NUCLEOTIDE SEQUENCE</scope>
    <source>
        <strain evidence="1">FL966</strain>
    </source>
</reference>
<gene>
    <name evidence="1" type="ORF">CPELLU_LOCUS20279</name>
</gene>
<accession>A0A9N9KGC8</accession>
<dbReference type="EMBL" id="CAJVQA010058484">
    <property type="protein sequence ID" value="CAG8827137.1"/>
    <property type="molecule type" value="Genomic_DNA"/>
</dbReference>